<reference evidence="2" key="1">
    <citation type="submission" date="2019-08" db="EMBL/GenBank/DDBJ databases">
        <title>The improved chromosome-level genome for the pearl oyster Pinctada fucata martensii using PacBio sequencing and Hi-C.</title>
        <authorList>
            <person name="Zheng Z."/>
        </authorList>
    </citation>
    <scope>NUCLEOTIDE SEQUENCE</scope>
    <source>
        <strain evidence="2">ZZ-2019</strain>
        <tissue evidence="2">Adductor muscle</tissue>
    </source>
</reference>
<sequence>MIGVQIKRSQSFSPLEAARQTNGIDRTTCNLDTDNVNVERVSARGRYNVIIWERVCDSNAMSETFNDESDLPWYIRDRLEVSESRNTSRVQSESREAMYARAMKLLTARCTSVQPGMETPFGISRHELPFGVQIPQYFYIRQEKPTPMPPLKAWQGYNGNVYFEPIQISSVRDQKETSQLEKSSDLHRMFTSPQKQLPSIDRPDSQMTRSFSRSTGKTTGSPKSGNRPLTRQMVLLDKRIVLDRYDDDITGDLQWIEGMEHTGSLNVRPKSEMLPDRPLPPTPKPPKQEQGKKTVYNKERICKGSVVHKLNLANKSNQPIFKVSGGKYSTPTNTSPLLRRQTQYSLSSQRLTTNTPDISSHLYSSDMRRSGNRPVTYSEDTKPFIKYSAEVKSKAGVA</sequence>
<evidence type="ECO:0000313" key="2">
    <source>
        <dbReference type="EMBL" id="KAK3099477.1"/>
    </source>
</evidence>
<feature type="compositionally biased region" description="Polar residues" evidence="1">
    <location>
        <begin position="205"/>
        <end position="229"/>
    </location>
</feature>
<organism evidence="2 3">
    <name type="scientific">Pinctada imbricata</name>
    <name type="common">Atlantic pearl-oyster</name>
    <name type="synonym">Pinctada martensii</name>
    <dbReference type="NCBI Taxonomy" id="66713"/>
    <lineage>
        <taxon>Eukaryota</taxon>
        <taxon>Metazoa</taxon>
        <taxon>Spiralia</taxon>
        <taxon>Lophotrochozoa</taxon>
        <taxon>Mollusca</taxon>
        <taxon>Bivalvia</taxon>
        <taxon>Autobranchia</taxon>
        <taxon>Pteriomorphia</taxon>
        <taxon>Pterioida</taxon>
        <taxon>Pterioidea</taxon>
        <taxon>Pteriidae</taxon>
        <taxon>Pinctada</taxon>
    </lineage>
</organism>
<dbReference type="Proteomes" id="UP001186944">
    <property type="component" value="Unassembled WGS sequence"/>
</dbReference>
<comment type="caution">
    <text evidence="2">The sequence shown here is derived from an EMBL/GenBank/DDBJ whole genome shotgun (WGS) entry which is preliminary data.</text>
</comment>
<keyword evidence="3" id="KW-1185">Reference proteome</keyword>
<name>A0AA88Y7E4_PINIB</name>
<gene>
    <name evidence="2" type="ORF">FSP39_005027</name>
</gene>
<feature type="region of interest" description="Disordered" evidence="1">
    <location>
        <begin position="172"/>
        <end position="231"/>
    </location>
</feature>
<proteinExistence type="predicted"/>
<dbReference type="EMBL" id="VSWD01000006">
    <property type="protein sequence ID" value="KAK3099477.1"/>
    <property type="molecule type" value="Genomic_DNA"/>
</dbReference>
<feature type="region of interest" description="Disordered" evidence="1">
    <location>
        <begin position="264"/>
        <end position="294"/>
    </location>
</feature>
<evidence type="ECO:0000313" key="3">
    <source>
        <dbReference type="Proteomes" id="UP001186944"/>
    </source>
</evidence>
<feature type="compositionally biased region" description="Basic and acidic residues" evidence="1">
    <location>
        <begin position="172"/>
        <end position="188"/>
    </location>
</feature>
<protein>
    <submittedName>
        <fullName evidence="2">Uncharacterized protein</fullName>
    </submittedName>
</protein>
<dbReference type="AlphaFoldDB" id="A0AA88Y7E4"/>
<evidence type="ECO:0000256" key="1">
    <source>
        <dbReference type="SAM" id="MobiDB-lite"/>
    </source>
</evidence>
<accession>A0AA88Y7E4</accession>